<evidence type="ECO:0000259" key="3">
    <source>
        <dbReference type="PROSITE" id="PS50103"/>
    </source>
</evidence>
<dbReference type="InterPro" id="IPR000571">
    <property type="entry name" value="Znf_CCCH"/>
</dbReference>
<protein>
    <recommendedName>
        <fullName evidence="3">C3H1-type domain-containing protein</fullName>
    </recommendedName>
</protein>
<feature type="zinc finger region" description="C3H1-type" evidence="1">
    <location>
        <begin position="35"/>
        <end position="64"/>
    </location>
</feature>
<dbReference type="OrthoDB" id="204958at2759"/>
<evidence type="ECO:0000256" key="2">
    <source>
        <dbReference type="SAM" id="MobiDB-lite"/>
    </source>
</evidence>
<dbReference type="Gene3D" id="6.10.250.3160">
    <property type="match status" value="1"/>
</dbReference>
<accession>A0A8E2AVH5</accession>
<dbReference type="Pfam" id="PF25586">
    <property type="entry name" value="zf-CCCH_PAN3"/>
    <property type="match status" value="1"/>
</dbReference>
<sequence length="117" mass="13118">MAQDMAFFSRPSPSAVKISAPSADEPPSSPKPKKDSTQRQCRNILIYGSCKFQDKGCIYYHPSVSVMSCRSSALLTPRSARPRRRCKPILHSLSVACNTMIALQNLRCRPQHSQRRP</sequence>
<keyword evidence="5" id="KW-1185">Reference proteome</keyword>
<reference evidence="4 5" key="1">
    <citation type="submission" date="2016-07" db="EMBL/GenBank/DDBJ databases">
        <title>Draft genome of the white-rot fungus Obba rivulosa 3A-2.</title>
        <authorList>
            <consortium name="DOE Joint Genome Institute"/>
            <person name="Miettinen O."/>
            <person name="Riley R."/>
            <person name="Acob R."/>
            <person name="Barry K."/>
            <person name="Cullen D."/>
            <person name="De Vries R."/>
            <person name="Hainaut M."/>
            <person name="Hatakka A."/>
            <person name="Henrissat B."/>
            <person name="Hilden K."/>
            <person name="Kuo R."/>
            <person name="Labutti K."/>
            <person name="Lipzen A."/>
            <person name="Makela M.R."/>
            <person name="Sandor L."/>
            <person name="Spatafora J.W."/>
            <person name="Grigoriev I.V."/>
            <person name="Hibbett D.S."/>
        </authorList>
    </citation>
    <scope>NUCLEOTIDE SEQUENCE [LARGE SCALE GENOMIC DNA]</scope>
    <source>
        <strain evidence="4 5">3A-2</strain>
    </source>
</reference>
<evidence type="ECO:0000313" key="5">
    <source>
        <dbReference type="Proteomes" id="UP000250043"/>
    </source>
</evidence>
<organism evidence="4 5">
    <name type="scientific">Obba rivulosa</name>
    <dbReference type="NCBI Taxonomy" id="1052685"/>
    <lineage>
        <taxon>Eukaryota</taxon>
        <taxon>Fungi</taxon>
        <taxon>Dikarya</taxon>
        <taxon>Basidiomycota</taxon>
        <taxon>Agaricomycotina</taxon>
        <taxon>Agaricomycetes</taxon>
        <taxon>Polyporales</taxon>
        <taxon>Gelatoporiaceae</taxon>
        <taxon>Obba</taxon>
    </lineage>
</organism>
<dbReference type="PROSITE" id="PS50103">
    <property type="entry name" value="ZF_C3H1"/>
    <property type="match status" value="1"/>
</dbReference>
<keyword evidence="1" id="KW-0479">Metal-binding</keyword>
<gene>
    <name evidence="4" type="ORF">OBBRIDRAFT_529862</name>
</gene>
<proteinExistence type="predicted"/>
<dbReference type="AlphaFoldDB" id="A0A8E2AVH5"/>
<evidence type="ECO:0000256" key="1">
    <source>
        <dbReference type="PROSITE-ProRule" id="PRU00723"/>
    </source>
</evidence>
<feature type="region of interest" description="Disordered" evidence="2">
    <location>
        <begin position="1"/>
        <end position="39"/>
    </location>
</feature>
<feature type="domain" description="C3H1-type" evidence="3">
    <location>
        <begin position="35"/>
        <end position="64"/>
    </location>
</feature>
<keyword evidence="1" id="KW-0863">Zinc-finger</keyword>
<name>A0A8E2AVH5_9APHY</name>
<dbReference type="EMBL" id="KV722387">
    <property type="protein sequence ID" value="OCH91341.1"/>
    <property type="molecule type" value="Genomic_DNA"/>
</dbReference>
<evidence type="ECO:0000313" key="4">
    <source>
        <dbReference type="EMBL" id="OCH91341.1"/>
    </source>
</evidence>
<dbReference type="GO" id="GO:0008270">
    <property type="term" value="F:zinc ion binding"/>
    <property type="evidence" value="ECO:0007669"/>
    <property type="project" value="UniProtKB-KW"/>
</dbReference>
<keyword evidence="1" id="KW-0862">Zinc</keyword>
<dbReference type="Proteomes" id="UP000250043">
    <property type="component" value="Unassembled WGS sequence"/>
</dbReference>